<dbReference type="EMBL" id="QJKJ01017277">
    <property type="protein sequence ID" value="RDX58672.1"/>
    <property type="molecule type" value="Genomic_DNA"/>
</dbReference>
<name>A0A371E1L9_MUCPR</name>
<evidence type="ECO:0000313" key="1">
    <source>
        <dbReference type="EMBL" id="RDX58672.1"/>
    </source>
</evidence>
<comment type="caution">
    <text evidence="1">The sequence shown here is derived from an EMBL/GenBank/DDBJ whole genome shotgun (WGS) entry which is preliminary data.</text>
</comment>
<dbReference type="Proteomes" id="UP000257109">
    <property type="component" value="Unassembled WGS sequence"/>
</dbReference>
<dbReference type="AlphaFoldDB" id="A0A371E1L9"/>
<protein>
    <submittedName>
        <fullName evidence="1">Uncharacterized protein</fullName>
    </submittedName>
</protein>
<keyword evidence="2" id="KW-1185">Reference proteome</keyword>
<proteinExistence type="predicted"/>
<gene>
    <name evidence="1" type="ORF">CR513_61996</name>
</gene>
<sequence length="109" mass="12496">MVGSPKITQQLLELKSLCSKFNHGQFNILHSMKELYLSDGKGMSNWDVFTHKPFCIFFKLQASSFLSPYIAGSISDGSNDVTVDQYHRYLVMKHTKVQNTKPIVRILNR</sequence>
<feature type="non-terminal residue" evidence="1">
    <location>
        <position position="1"/>
    </location>
</feature>
<accession>A0A371E1L9</accession>
<reference evidence="1" key="1">
    <citation type="submission" date="2018-05" db="EMBL/GenBank/DDBJ databases">
        <title>Draft genome of Mucuna pruriens seed.</title>
        <authorList>
            <person name="Nnadi N.E."/>
            <person name="Vos R."/>
            <person name="Hasami M.H."/>
            <person name="Devisetty U.K."/>
            <person name="Aguiy J.C."/>
        </authorList>
    </citation>
    <scope>NUCLEOTIDE SEQUENCE [LARGE SCALE GENOMIC DNA]</scope>
    <source>
        <strain evidence="1">JCA_2017</strain>
    </source>
</reference>
<evidence type="ECO:0000313" key="2">
    <source>
        <dbReference type="Proteomes" id="UP000257109"/>
    </source>
</evidence>
<organism evidence="1 2">
    <name type="scientific">Mucuna pruriens</name>
    <name type="common">Velvet bean</name>
    <name type="synonym">Dolichos pruriens</name>
    <dbReference type="NCBI Taxonomy" id="157652"/>
    <lineage>
        <taxon>Eukaryota</taxon>
        <taxon>Viridiplantae</taxon>
        <taxon>Streptophyta</taxon>
        <taxon>Embryophyta</taxon>
        <taxon>Tracheophyta</taxon>
        <taxon>Spermatophyta</taxon>
        <taxon>Magnoliopsida</taxon>
        <taxon>eudicotyledons</taxon>
        <taxon>Gunneridae</taxon>
        <taxon>Pentapetalae</taxon>
        <taxon>rosids</taxon>
        <taxon>fabids</taxon>
        <taxon>Fabales</taxon>
        <taxon>Fabaceae</taxon>
        <taxon>Papilionoideae</taxon>
        <taxon>50 kb inversion clade</taxon>
        <taxon>NPAAA clade</taxon>
        <taxon>indigoferoid/millettioid clade</taxon>
        <taxon>Phaseoleae</taxon>
        <taxon>Mucuna</taxon>
    </lineage>
</organism>
<dbReference type="OrthoDB" id="65569at2759"/>